<dbReference type="SUPFAM" id="SSF52091">
    <property type="entry name" value="SpoIIaa-like"/>
    <property type="match status" value="1"/>
</dbReference>
<dbReference type="Proteomes" id="UP001157133">
    <property type="component" value="Unassembled WGS sequence"/>
</dbReference>
<protein>
    <submittedName>
        <fullName evidence="3">RsbT co-antagonist protein RsbRA</fullName>
    </submittedName>
</protein>
<dbReference type="InterPro" id="IPR051932">
    <property type="entry name" value="Bact_StressResp_Reg"/>
</dbReference>
<dbReference type="InterPro" id="IPR002645">
    <property type="entry name" value="STAS_dom"/>
</dbReference>
<organism evidence="3 4">
    <name type="scientific">Thalassotalea eurytherma</name>
    <dbReference type="NCBI Taxonomy" id="1144278"/>
    <lineage>
        <taxon>Bacteria</taxon>
        <taxon>Pseudomonadati</taxon>
        <taxon>Pseudomonadota</taxon>
        <taxon>Gammaproteobacteria</taxon>
        <taxon>Alteromonadales</taxon>
        <taxon>Colwelliaceae</taxon>
        <taxon>Thalassotalea</taxon>
    </lineage>
</organism>
<dbReference type="PROSITE" id="PS50801">
    <property type="entry name" value="STAS"/>
    <property type="match status" value="1"/>
</dbReference>
<evidence type="ECO:0000313" key="4">
    <source>
        <dbReference type="Proteomes" id="UP001157133"/>
    </source>
</evidence>
<feature type="domain" description="STAS" evidence="2">
    <location>
        <begin position="152"/>
        <end position="263"/>
    </location>
</feature>
<accession>A0ABQ6H9F6</accession>
<dbReference type="CDD" id="cd07041">
    <property type="entry name" value="STAS_RsbR_RsbS_like"/>
    <property type="match status" value="1"/>
</dbReference>
<dbReference type="EMBL" id="BSSU01000015">
    <property type="protein sequence ID" value="GLX83402.1"/>
    <property type="molecule type" value="Genomic_DNA"/>
</dbReference>
<evidence type="ECO:0000313" key="3">
    <source>
        <dbReference type="EMBL" id="GLX83402.1"/>
    </source>
</evidence>
<gene>
    <name evidence="3" type="primary">rsbRA</name>
    <name evidence="3" type="ORF">theurythT_28550</name>
</gene>
<dbReference type="RefSeq" id="WP_284208834.1">
    <property type="nucleotide sequence ID" value="NZ_BSSU01000015.1"/>
</dbReference>
<reference evidence="3 4" key="1">
    <citation type="submission" date="2023-03" db="EMBL/GenBank/DDBJ databases">
        <title>Draft genome sequence of Thalassotalea eurytherma JCM 18482T.</title>
        <authorList>
            <person name="Sawabe T."/>
        </authorList>
    </citation>
    <scope>NUCLEOTIDE SEQUENCE [LARGE SCALE GENOMIC DNA]</scope>
    <source>
        <strain evidence="3 4">JCM 18482</strain>
    </source>
</reference>
<proteinExistence type="predicted"/>
<dbReference type="Pfam" id="PF01740">
    <property type="entry name" value="STAS"/>
    <property type="match status" value="1"/>
</dbReference>
<dbReference type="Gene3D" id="3.30.750.24">
    <property type="entry name" value="STAS domain"/>
    <property type="match status" value="1"/>
</dbReference>
<comment type="caution">
    <text evidence="3">The sequence shown here is derived from an EMBL/GenBank/DDBJ whole genome shotgun (WGS) entry which is preliminary data.</text>
</comment>
<keyword evidence="4" id="KW-1185">Reference proteome</keyword>
<dbReference type="PANTHER" id="PTHR33745:SF3">
    <property type="entry name" value="RSBT CO-ANTAGONIST PROTEIN RSBRC"/>
    <property type="match status" value="1"/>
</dbReference>
<evidence type="ECO:0000256" key="1">
    <source>
        <dbReference type="ARBA" id="ARBA00022553"/>
    </source>
</evidence>
<name>A0ABQ6H9F6_9GAMM</name>
<evidence type="ECO:0000259" key="2">
    <source>
        <dbReference type="PROSITE" id="PS50801"/>
    </source>
</evidence>
<sequence>MKNFEKIKALVHKNKENIINHWVTAVTSNSSIDKTREFDDCSTILELVLQSIEHDYNNISASQSYSLLEKELHSFASFRALNNFTPTQTANYLLEFKRTIYTFVSDSAREALAEEFIDFNNLIDDLAVLTFQIYTDAREETIVSQAYALEHDTPIVKISQSLLLMPLMGIIDTARAQKIIESLLDAVVENQAEIAILDMTAVATFDTHVANNILKTISAAKMVGTKVILSGISPNAAMTIVKLGVDLSQVETFNTLENAISHANERDGLSLREAS</sequence>
<dbReference type="InterPro" id="IPR036513">
    <property type="entry name" value="STAS_dom_sf"/>
</dbReference>
<keyword evidence="1" id="KW-0597">Phosphoprotein</keyword>
<dbReference type="PANTHER" id="PTHR33745">
    <property type="entry name" value="RSBT ANTAGONIST PROTEIN RSBS-RELATED"/>
    <property type="match status" value="1"/>
</dbReference>